<dbReference type="EMBL" id="KV419430">
    <property type="protein sequence ID" value="KZS89134.1"/>
    <property type="molecule type" value="Genomic_DNA"/>
</dbReference>
<accession>A0A164PXS0</accession>
<sequence>MPPFKAGKGGSAGSGAAGDGGAFNLTPEQIKALVGNNGVAPGAGPLIDLGEGGEVRGFGVAGDGGQFGANPHHKKKDVRKGRVQIS</sequence>
<evidence type="ECO:0000313" key="2">
    <source>
        <dbReference type="EMBL" id="KZS89134.1"/>
    </source>
</evidence>
<protein>
    <submittedName>
        <fullName evidence="2">Uncharacterized protein</fullName>
    </submittedName>
</protein>
<evidence type="ECO:0000313" key="3">
    <source>
        <dbReference type="Proteomes" id="UP000076722"/>
    </source>
</evidence>
<organism evidence="2 3">
    <name type="scientific">Sistotremastrum niveocremeum HHB9708</name>
    <dbReference type="NCBI Taxonomy" id="1314777"/>
    <lineage>
        <taxon>Eukaryota</taxon>
        <taxon>Fungi</taxon>
        <taxon>Dikarya</taxon>
        <taxon>Basidiomycota</taxon>
        <taxon>Agaricomycotina</taxon>
        <taxon>Agaricomycetes</taxon>
        <taxon>Sistotremastrales</taxon>
        <taxon>Sistotremastraceae</taxon>
        <taxon>Sertulicium</taxon>
        <taxon>Sertulicium niveocremeum</taxon>
    </lineage>
</organism>
<gene>
    <name evidence="2" type="ORF">SISNIDRAFT_459111</name>
</gene>
<name>A0A164PXS0_9AGAM</name>
<dbReference type="Proteomes" id="UP000076722">
    <property type="component" value="Unassembled WGS sequence"/>
</dbReference>
<evidence type="ECO:0000256" key="1">
    <source>
        <dbReference type="SAM" id="MobiDB-lite"/>
    </source>
</evidence>
<reference evidence="2 3" key="1">
    <citation type="journal article" date="2016" name="Mol. Biol. Evol.">
        <title>Comparative Genomics of Early-Diverging Mushroom-Forming Fungi Provides Insights into the Origins of Lignocellulose Decay Capabilities.</title>
        <authorList>
            <person name="Nagy L.G."/>
            <person name="Riley R."/>
            <person name="Tritt A."/>
            <person name="Adam C."/>
            <person name="Daum C."/>
            <person name="Floudas D."/>
            <person name="Sun H."/>
            <person name="Yadav J.S."/>
            <person name="Pangilinan J."/>
            <person name="Larsson K.H."/>
            <person name="Matsuura K."/>
            <person name="Barry K."/>
            <person name="Labutti K."/>
            <person name="Kuo R."/>
            <person name="Ohm R.A."/>
            <person name="Bhattacharya S.S."/>
            <person name="Shirouzu T."/>
            <person name="Yoshinaga Y."/>
            <person name="Martin F.M."/>
            <person name="Grigoriev I.V."/>
            <person name="Hibbett D.S."/>
        </authorList>
    </citation>
    <scope>NUCLEOTIDE SEQUENCE [LARGE SCALE GENOMIC DNA]</scope>
    <source>
        <strain evidence="2 3">HHB9708</strain>
    </source>
</reference>
<keyword evidence="3" id="KW-1185">Reference proteome</keyword>
<proteinExistence type="predicted"/>
<feature type="region of interest" description="Disordered" evidence="1">
    <location>
        <begin position="1"/>
        <end position="22"/>
    </location>
</feature>
<feature type="compositionally biased region" description="Basic residues" evidence="1">
    <location>
        <begin position="71"/>
        <end position="86"/>
    </location>
</feature>
<dbReference type="AlphaFoldDB" id="A0A164PXS0"/>
<feature type="compositionally biased region" description="Gly residues" evidence="1">
    <location>
        <begin position="7"/>
        <end position="21"/>
    </location>
</feature>
<feature type="region of interest" description="Disordered" evidence="1">
    <location>
        <begin position="62"/>
        <end position="86"/>
    </location>
</feature>